<comment type="similarity">
    <text evidence="1">Belongs to the ABC transporter superfamily.</text>
</comment>
<dbReference type="AlphaFoldDB" id="A0A1F7IE18"/>
<feature type="domain" description="ABC transporter" evidence="5">
    <location>
        <begin position="2"/>
        <end position="222"/>
    </location>
</feature>
<keyword evidence="3" id="KW-0547">Nucleotide-binding</keyword>
<dbReference type="CDD" id="cd03255">
    <property type="entry name" value="ABC_MJ0796_LolCDE_FtsE"/>
    <property type="match status" value="1"/>
</dbReference>
<evidence type="ECO:0000259" key="5">
    <source>
        <dbReference type="PROSITE" id="PS50893"/>
    </source>
</evidence>
<dbReference type="GO" id="GO:0022857">
    <property type="term" value="F:transmembrane transporter activity"/>
    <property type="evidence" value="ECO:0007669"/>
    <property type="project" value="UniProtKB-ARBA"/>
</dbReference>
<dbReference type="PANTHER" id="PTHR42798">
    <property type="entry name" value="LIPOPROTEIN-RELEASING SYSTEM ATP-BINDING PROTEIN LOLD"/>
    <property type="match status" value="1"/>
</dbReference>
<dbReference type="Gene3D" id="3.40.50.300">
    <property type="entry name" value="P-loop containing nucleotide triphosphate hydrolases"/>
    <property type="match status" value="1"/>
</dbReference>
<dbReference type="InterPro" id="IPR003439">
    <property type="entry name" value="ABC_transporter-like_ATP-bd"/>
</dbReference>
<evidence type="ECO:0000256" key="1">
    <source>
        <dbReference type="ARBA" id="ARBA00005417"/>
    </source>
</evidence>
<comment type="caution">
    <text evidence="6">The sequence shown here is derived from an EMBL/GenBank/DDBJ whole genome shotgun (WGS) entry which is preliminary data.</text>
</comment>
<dbReference type="InterPro" id="IPR003593">
    <property type="entry name" value="AAA+_ATPase"/>
</dbReference>
<accession>A0A1F7IE18</accession>
<dbReference type="GO" id="GO:0098796">
    <property type="term" value="C:membrane protein complex"/>
    <property type="evidence" value="ECO:0007669"/>
    <property type="project" value="UniProtKB-ARBA"/>
</dbReference>
<reference evidence="6 7" key="1">
    <citation type="journal article" date="2016" name="Nat. Commun.">
        <title>Thousands of microbial genomes shed light on interconnected biogeochemical processes in an aquifer system.</title>
        <authorList>
            <person name="Anantharaman K."/>
            <person name="Brown C.T."/>
            <person name="Hug L.A."/>
            <person name="Sharon I."/>
            <person name="Castelle C.J."/>
            <person name="Probst A.J."/>
            <person name="Thomas B.C."/>
            <person name="Singh A."/>
            <person name="Wilkins M.J."/>
            <person name="Karaoz U."/>
            <person name="Brodie E.L."/>
            <person name="Williams K.H."/>
            <person name="Hubbard S.S."/>
            <person name="Banfield J.F."/>
        </authorList>
    </citation>
    <scope>NUCLEOTIDE SEQUENCE [LARGE SCALE GENOMIC DNA]</scope>
</reference>
<dbReference type="GO" id="GO:0016887">
    <property type="term" value="F:ATP hydrolysis activity"/>
    <property type="evidence" value="ECO:0007669"/>
    <property type="project" value="InterPro"/>
</dbReference>
<dbReference type="FunFam" id="3.40.50.300:FF:000032">
    <property type="entry name" value="Export ABC transporter ATP-binding protein"/>
    <property type="match status" value="1"/>
</dbReference>
<dbReference type="SUPFAM" id="SSF52540">
    <property type="entry name" value="P-loop containing nucleoside triphosphate hydrolases"/>
    <property type="match status" value="1"/>
</dbReference>
<dbReference type="STRING" id="1802056.A2954_07005"/>
<dbReference type="EMBL" id="MGAG01000010">
    <property type="protein sequence ID" value="OGK41601.1"/>
    <property type="molecule type" value="Genomic_DNA"/>
</dbReference>
<protein>
    <submittedName>
        <fullName evidence="6">ABC transporter ATP-binding protein</fullName>
    </submittedName>
</protein>
<keyword evidence="4 6" id="KW-0067">ATP-binding</keyword>
<evidence type="ECO:0000256" key="4">
    <source>
        <dbReference type="ARBA" id="ARBA00022840"/>
    </source>
</evidence>
<gene>
    <name evidence="6" type="ORF">A2954_07005</name>
</gene>
<evidence type="ECO:0000256" key="2">
    <source>
        <dbReference type="ARBA" id="ARBA00022448"/>
    </source>
</evidence>
<dbReference type="PROSITE" id="PS50893">
    <property type="entry name" value="ABC_TRANSPORTER_2"/>
    <property type="match status" value="1"/>
</dbReference>
<proteinExistence type="inferred from homology"/>
<dbReference type="GO" id="GO:0005524">
    <property type="term" value="F:ATP binding"/>
    <property type="evidence" value="ECO:0007669"/>
    <property type="project" value="UniProtKB-KW"/>
</dbReference>
<evidence type="ECO:0000313" key="7">
    <source>
        <dbReference type="Proteomes" id="UP000177698"/>
    </source>
</evidence>
<evidence type="ECO:0000256" key="3">
    <source>
        <dbReference type="ARBA" id="ARBA00022741"/>
    </source>
</evidence>
<dbReference type="InterPro" id="IPR027417">
    <property type="entry name" value="P-loop_NTPase"/>
</dbReference>
<dbReference type="SMART" id="SM00382">
    <property type="entry name" value="AAA"/>
    <property type="match status" value="1"/>
</dbReference>
<sequence>MIRLDIVSKSYKIDEETTFYALKDATLEIKEKEFISIIGPSGSGKSTLMHLIGLLDKPSQGELIIQNKKISKLDDDQISSLRNEFVGFVFQQFNLIPKLTVLENILLPTIYARKKLDYNPTEKATELLKKFGLFEKRNTYPNKISGGQQQRVAILRALIMEPKLILADEPTGNLDTKTGREIMELLKELNEKEGMTIAVVTHEADIAKYGKRIVNVRDGKIVK</sequence>
<dbReference type="PANTHER" id="PTHR42798:SF7">
    <property type="entry name" value="ALPHA-D-RIBOSE 1-METHYLPHOSPHONATE 5-TRIPHOSPHATE SYNTHASE SUBUNIT PHNL"/>
    <property type="match status" value="1"/>
</dbReference>
<organism evidence="6 7">
    <name type="scientific">Candidatus Roizmanbacteria bacterium RIFCSPLOWO2_01_FULL_37_12</name>
    <dbReference type="NCBI Taxonomy" id="1802056"/>
    <lineage>
        <taxon>Bacteria</taxon>
        <taxon>Candidatus Roizmaniibacteriota</taxon>
    </lineage>
</organism>
<dbReference type="Pfam" id="PF00005">
    <property type="entry name" value="ABC_tran"/>
    <property type="match status" value="1"/>
</dbReference>
<keyword evidence="2" id="KW-0813">Transport</keyword>
<name>A0A1F7IE18_9BACT</name>
<dbReference type="PROSITE" id="PS00211">
    <property type="entry name" value="ABC_TRANSPORTER_1"/>
    <property type="match status" value="1"/>
</dbReference>
<dbReference type="Proteomes" id="UP000177698">
    <property type="component" value="Unassembled WGS sequence"/>
</dbReference>
<dbReference type="InterPro" id="IPR017871">
    <property type="entry name" value="ABC_transporter-like_CS"/>
</dbReference>
<dbReference type="InterPro" id="IPR017911">
    <property type="entry name" value="MacB-like_ATP-bd"/>
</dbReference>
<evidence type="ECO:0000313" key="6">
    <source>
        <dbReference type="EMBL" id="OGK41601.1"/>
    </source>
</evidence>